<proteinExistence type="predicted"/>
<dbReference type="InterPro" id="IPR056009">
    <property type="entry name" value="DUF7587"/>
</dbReference>
<feature type="compositionally biased region" description="Polar residues" evidence="1">
    <location>
        <begin position="168"/>
        <end position="177"/>
    </location>
</feature>
<reference evidence="3" key="2">
    <citation type="journal article" date="2023" name="IMA Fungus">
        <title>Comparative genomic study of the Penicillium genus elucidates a diverse pangenome and 15 lateral gene transfer events.</title>
        <authorList>
            <person name="Petersen C."/>
            <person name="Sorensen T."/>
            <person name="Nielsen M.R."/>
            <person name="Sondergaard T.E."/>
            <person name="Sorensen J.L."/>
            <person name="Fitzpatrick D.A."/>
            <person name="Frisvad J.C."/>
            <person name="Nielsen K.L."/>
        </authorList>
    </citation>
    <scope>NUCLEOTIDE SEQUENCE</scope>
    <source>
        <strain evidence="3">IBT 3081</strain>
    </source>
</reference>
<feature type="compositionally biased region" description="Polar residues" evidence="1">
    <location>
        <begin position="629"/>
        <end position="640"/>
    </location>
</feature>
<dbReference type="Pfam" id="PF24494">
    <property type="entry name" value="DUF7587"/>
    <property type="match status" value="1"/>
</dbReference>
<feature type="region of interest" description="Disordered" evidence="1">
    <location>
        <begin position="512"/>
        <end position="612"/>
    </location>
</feature>
<keyword evidence="4" id="KW-1185">Reference proteome</keyword>
<gene>
    <name evidence="3" type="ORF">N7517_002987</name>
</gene>
<feature type="region of interest" description="Disordered" evidence="1">
    <location>
        <begin position="222"/>
        <end position="269"/>
    </location>
</feature>
<feature type="region of interest" description="Disordered" evidence="1">
    <location>
        <begin position="624"/>
        <end position="665"/>
    </location>
</feature>
<feature type="compositionally biased region" description="Acidic residues" evidence="1">
    <location>
        <begin position="550"/>
        <end position="572"/>
    </location>
</feature>
<evidence type="ECO:0000313" key="4">
    <source>
        <dbReference type="Proteomes" id="UP001147752"/>
    </source>
</evidence>
<dbReference type="OrthoDB" id="5397734at2759"/>
<evidence type="ECO:0000259" key="2">
    <source>
        <dbReference type="Pfam" id="PF24494"/>
    </source>
</evidence>
<feature type="compositionally biased region" description="Basic and acidic residues" evidence="1">
    <location>
        <begin position="150"/>
        <end position="161"/>
    </location>
</feature>
<dbReference type="AlphaFoldDB" id="A0A9W9VLP8"/>
<dbReference type="EMBL" id="JAPZBT010000001">
    <property type="protein sequence ID" value="KAJ5385076.1"/>
    <property type="molecule type" value="Genomic_DNA"/>
</dbReference>
<evidence type="ECO:0000256" key="1">
    <source>
        <dbReference type="SAM" id="MobiDB-lite"/>
    </source>
</evidence>
<feature type="region of interest" description="Disordered" evidence="1">
    <location>
        <begin position="132"/>
        <end position="177"/>
    </location>
</feature>
<evidence type="ECO:0000313" key="3">
    <source>
        <dbReference type="EMBL" id="KAJ5385076.1"/>
    </source>
</evidence>
<accession>A0A9W9VLP8</accession>
<dbReference type="GeneID" id="81459900"/>
<dbReference type="Proteomes" id="UP001147752">
    <property type="component" value="Unassembled WGS sequence"/>
</dbReference>
<comment type="caution">
    <text evidence="3">The sequence shown here is derived from an EMBL/GenBank/DDBJ whole genome shotgun (WGS) entry which is preliminary data.</text>
</comment>
<feature type="compositionally biased region" description="Basic and acidic residues" evidence="1">
    <location>
        <begin position="578"/>
        <end position="592"/>
    </location>
</feature>
<dbReference type="RefSeq" id="XP_056584852.1">
    <property type="nucleotide sequence ID" value="XM_056720717.1"/>
</dbReference>
<organism evidence="3 4">
    <name type="scientific">Penicillium concentricum</name>
    <dbReference type="NCBI Taxonomy" id="293559"/>
    <lineage>
        <taxon>Eukaryota</taxon>
        <taxon>Fungi</taxon>
        <taxon>Dikarya</taxon>
        <taxon>Ascomycota</taxon>
        <taxon>Pezizomycotina</taxon>
        <taxon>Eurotiomycetes</taxon>
        <taxon>Eurotiomycetidae</taxon>
        <taxon>Eurotiales</taxon>
        <taxon>Aspergillaceae</taxon>
        <taxon>Penicillium</taxon>
    </lineage>
</organism>
<protein>
    <recommendedName>
        <fullName evidence="2">DUF7587 domain-containing protein</fullName>
    </recommendedName>
</protein>
<name>A0A9W9VLP8_9EURO</name>
<reference evidence="3" key="1">
    <citation type="submission" date="2022-12" db="EMBL/GenBank/DDBJ databases">
        <authorList>
            <person name="Petersen C."/>
        </authorList>
    </citation>
    <scope>NUCLEOTIDE SEQUENCE</scope>
    <source>
        <strain evidence="3">IBT 3081</strain>
    </source>
</reference>
<feature type="compositionally biased region" description="Polar residues" evidence="1">
    <location>
        <begin position="529"/>
        <end position="542"/>
    </location>
</feature>
<feature type="domain" description="DUF7587" evidence="2">
    <location>
        <begin position="281"/>
        <end position="419"/>
    </location>
</feature>
<sequence>MENQNPPKKPKLRWDTPMRQALCCIYRFFRCDKKAKEEIFFSMFRDNLRKRGINRFIPDRTLHAQWSWMRNTGDLVWSDVHRDTEFSMDGRWKQIIQRIQSTAVTLRLPLLEKTEDDIDTTQCGMRVTMALGPRAESPPEAPHRMPLPLRQREEKRSRYFAESEDQNSESATMSVGHSQELVDHLTTDSPVVTSHGKNCLWCSYGLTIDEVDGLIDQSTVGAQNQEHQEYEETPELSEPHELQERQYSSEQHHDQGQNQPHGKGHHHDHDLAMQGVAHDKMPPLLFRWSNRDSQGVNSKARFLAGAFRDSEWFDPENIPESRFESFFRSHVTKEKVSTPFISTFQAPLAPLHRAIAGQNGALLTVIDTSKLKTKVFYACPLAIRTRTLVIGGWKGYGEYLIWGTIPTEAIAYTVEISSLQQIAQSHPDINRLLQLPLISNAPRCNDKLREMLALKRKSTFQSGRTLGKLLTLLQVPATYWENLAYEFAKAWGWRQKREIDLFQNGVRTAPPYLPEELSDSESEAAWLTPQKTPRQTPQNMYLSSDRVSDADYELPDTDEESGSTSELEELAESQDISMSDKTETADDEKFSTHETLSSGIFHEGYGGEDPSNRVYHQEVIDLTSDNEDSSSQHALQQSWPSDDDPHMHPNTPTKSRLPQSDKKTPHHFVLNGQVDMDFFEKVRRWSWRGN</sequence>